<accession>A0ABP0FK37</accession>
<feature type="region of interest" description="Disordered" evidence="6">
    <location>
        <begin position="1"/>
        <end position="54"/>
    </location>
</feature>
<evidence type="ECO:0000256" key="2">
    <source>
        <dbReference type="ARBA" id="ARBA00023015"/>
    </source>
</evidence>
<evidence type="ECO:0000256" key="1">
    <source>
        <dbReference type="ARBA" id="ARBA00004123"/>
    </source>
</evidence>
<dbReference type="PROSITE" id="PS00350">
    <property type="entry name" value="MADS_BOX_1"/>
    <property type="match status" value="1"/>
</dbReference>
<evidence type="ECO:0000256" key="5">
    <source>
        <dbReference type="ARBA" id="ARBA00023242"/>
    </source>
</evidence>
<dbReference type="InterPro" id="IPR002100">
    <property type="entry name" value="TF_MADSbox"/>
</dbReference>
<proteinExistence type="predicted"/>
<dbReference type="EMBL" id="CAWYQH010000068">
    <property type="protein sequence ID" value="CAK8680035.1"/>
    <property type="molecule type" value="Genomic_DNA"/>
</dbReference>
<name>A0ABP0FK37_CLALP</name>
<gene>
    <name evidence="8" type="ORF">CVLEPA_LOCUS10328</name>
</gene>
<dbReference type="PRINTS" id="PR00404">
    <property type="entry name" value="MADSDOMAIN"/>
</dbReference>
<keyword evidence="9" id="KW-1185">Reference proteome</keyword>
<dbReference type="Pfam" id="PF00319">
    <property type="entry name" value="SRF-TF"/>
    <property type="match status" value="1"/>
</dbReference>
<dbReference type="Gene3D" id="3.40.1810.10">
    <property type="entry name" value="Transcription factor, MADS-box"/>
    <property type="match status" value="1"/>
</dbReference>
<comment type="subcellular location">
    <subcellularLocation>
        <location evidence="1">Nucleus</location>
    </subcellularLocation>
</comment>
<feature type="region of interest" description="Disordered" evidence="6">
    <location>
        <begin position="132"/>
        <end position="166"/>
    </location>
</feature>
<dbReference type="SUPFAM" id="SSF55455">
    <property type="entry name" value="SRF-like"/>
    <property type="match status" value="1"/>
</dbReference>
<reference evidence="8 9" key="1">
    <citation type="submission" date="2024-02" db="EMBL/GenBank/DDBJ databases">
        <authorList>
            <person name="Daric V."/>
            <person name="Darras S."/>
        </authorList>
    </citation>
    <scope>NUCLEOTIDE SEQUENCE [LARGE SCALE GENOMIC DNA]</scope>
</reference>
<evidence type="ECO:0000313" key="9">
    <source>
        <dbReference type="Proteomes" id="UP001642483"/>
    </source>
</evidence>
<keyword evidence="3" id="KW-0238">DNA-binding</keyword>
<dbReference type="PROSITE" id="PS50066">
    <property type="entry name" value="MADS_BOX_2"/>
    <property type="match status" value="1"/>
</dbReference>
<protein>
    <recommendedName>
        <fullName evidence="7">MADS-box domain-containing protein</fullName>
    </recommendedName>
</protein>
<sequence length="344" mass="37640">MENLKRSRLVAGLDDVELPNRDDQLDSDDSNVTDDRSSQGSRSDTALPKTGKKTRGRVKINMEFIDNKLRRYTTFSKRKSGIMKKAHELATLTGTQVMLLVASETGHVYTFATRKLQPILSSEAGKQLIQTCLNSPDPNESTTSQQDDQRMSAQGFEEPELSYVPPDDTKEGLLQKTYHILNAISAQQHDSPPRRDNDQSSSAPVNLVAMSNASMENHRKSTAVHFPTSQSYTIMPAQSGSPQLDHHHLPLASSSPAVRMQMVPVSHDSPPPNSMPPSSVTNPHAHNLARTMDDGRLALLNPYSSMPRPVPGVQPLLVAGSGSLQLPTATQVAVLGHNQKKTSR</sequence>
<dbReference type="InterPro" id="IPR033897">
    <property type="entry name" value="SRF-like_MADS-box"/>
</dbReference>
<organism evidence="8 9">
    <name type="scientific">Clavelina lepadiformis</name>
    <name type="common">Light-bulb sea squirt</name>
    <name type="synonym">Ascidia lepadiformis</name>
    <dbReference type="NCBI Taxonomy" id="159417"/>
    <lineage>
        <taxon>Eukaryota</taxon>
        <taxon>Metazoa</taxon>
        <taxon>Chordata</taxon>
        <taxon>Tunicata</taxon>
        <taxon>Ascidiacea</taxon>
        <taxon>Aplousobranchia</taxon>
        <taxon>Clavelinidae</taxon>
        <taxon>Clavelina</taxon>
    </lineage>
</organism>
<dbReference type="Proteomes" id="UP001642483">
    <property type="component" value="Unassembled WGS sequence"/>
</dbReference>
<feature type="domain" description="MADS-box" evidence="7">
    <location>
        <begin position="55"/>
        <end position="115"/>
    </location>
</feature>
<dbReference type="PANTHER" id="PTHR48019">
    <property type="entry name" value="SERUM RESPONSE FACTOR HOMOLOG"/>
    <property type="match status" value="1"/>
</dbReference>
<evidence type="ECO:0000259" key="7">
    <source>
        <dbReference type="PROSITE" id="PS50066"/>
    </source>
</evidence>
<evidence type="ECO:0000256" key="4">
    <source>
        <dbReference type="ARBA" id="ARBA00023163"/>
    </source>
</evidence>
<keyword evidence="2" id="KW-0805">Transcription regulation</keyword>
<evidence type="ECO:0000256" key="6">
    <source>
        <dbReference type="SAM" id="MobiDB-lite"/>
    </source>
</evidence>
<evidence type="ECO:0000313" key="8">
    <source>
        <dbReference type="EMBL" id="CAK8680035.1"/>
    </source>
</evidence>
<evidence type="ECO:0000256" key="3">
    <source>
        <dbReference type="ARBA" id="ARBA00023125"/>
    </source>
</evidence>
<comment type="caution">
    <text evidence="8">The sequence shown here is derived from an EMBL/GenBank/DDBJ whole genome shotgun (WGS) entry which is preliminary data.</text>
</comment>
<keyword evidence="4" id="KW-0804">Transcription</keyword>
<keyword evidence="5" id="KW-0539">Nucleus</keyword>
<feature type="compositionally biased region" description="Polar residues" evidence="6">
    <location>
        <begin position="132"/>
        <end position="146"/>
    </location>
</feature>
<dbReference type="SMART" id="SM00432">
    <property type="entry name" value="MADS"/>
    <property type="match status" value="1"/>
</dbReference>
<dbReference type="InterPro" id="IPR050142">
    <property type="entry name" value="MADS-box/MEF2_TF"/>
</dbReference>
<dbReference type="InterPro" id="IPR036879">
    <property type="entry name" value="TF_MADSbox_sf"/>
</dbReference>
<dbReference type="CDD" id="cd00266">
    <property type="entry name" value="MADS_SRF_like"/>
    <property type="match status" value="1"/>
</dbReference>